<protein>
    <submittedName>
        <fullName evidence="2">Uncharacterized protein</fullName>
    </submittedName>
</protein>
<evidence type="ECO:0000256" key="1">
    <source>
        <dbReference type="SAM" id="MobiDB-lite"/>
    </source>
</evidence>
<dbReference type="EMBL" id="LR798346">
    <property type="protein sequence ID" value="CAB5225587.1"/>
    <property type="molecule type" value="Genomic_DNA"/>
</dbReference>
<evidence type="ECO:0000313" key="2">
    <source>
        <dbReference type="EMBL" id="CAB4157592.1"/>
    </source>
</evidence>
<evidence type="ECO:0000313" key="3">
    <source>
        <dbReference type="EMBL" id="CAB5225587.1"/>
    </source>
</evidence>
<proteinExistence type="predicted"/>
<dbReference type="EMBL" id="LR796654">
    <property type="protein sequence ID" value="CAB4157592.1"/>
    <property type="molecule type" value="Genomic_DNA"/>
</dbReference>
<name>A0A6J5NFW8_9CAUD</name>
<organism evidence="2">
    <name type="scientific">uncultured Caudovirales phage</name>
    <dbReference type="NCBI Taxonomy" id="2100421"/>
    <lineage>
        <taxon>Viruses</taxon>
        <taxon>Duplodnaviria</taxon>
        <taxon>Heunggongvirae</taxon>
        <taxon>Uroviricota</taxon>
        <taxon>Caudoviricetes</taxon>
        <taxon>Peduoviridae</taxon>
        <taxon>Maltschvirus</taxon>
        <taxon>Maltschvirus maltsch</taxon>
    </lineage>
</organism>
<reference evidence="2" key="1">
    <citation type="submission" date="2020-04" db="EMBL/GenBank/DDBJ databases">
        <authorList>
            <person name="Chiriac C."/>
            <person name="Salcher M."/>
            <person name="Ghai R."/>
            <person name="Kavagutti S V."/>
        </authorList>
    </citation>
    <scope>NUCLEOTIDE SEQUENCE</scope>
</reference>
<sequence>MKRRYIQDKNTLELIEVTDDFSPDRRVGDSALWGDSHYANTTGPNGEDLSSRSKHRAYLKATGLATTDDFKSDWAQAKQARENYHQRGGSVSREDVARAIARLKGY</sequence>
<gene>
    <name evidence="2" type="ORF">UFOVP686_28</name>
    <name evidence="3" type="ORF">UFOVP752_38</name>
</gene>
<feature type="region of interest" description="Disordered" evidence="1">
    <location>
        <begin position="32"/>
        <end position="53"/>
    </location>
</feature>
<accession>A0A6J5NFW8</accession>